<dbReference type="RefSeq" id="WP_048507803.1">
    <property type="nucleotide sequence ID" value="NZ_LFND01000005.1"/>
</dbReference>
<dbReference type="AlphaFoldDB" id="A0A0J7KX55"/>
<dbReference type="PATRIC" id="fig|558151.6.peg.3539"/>
<protein>
    <submittedName>
        <fullName evidence="1">Uncharacterized protein</fullName>
    </submittedName>
</protein>
<dbReference type="EMBL" id="LFND01000005">
    <property type="protein sequence ID" value="KMQ61635.1"/>
    <property type="molecule type" value="Genomic_DNA"/>
</dbReference>
<reference evidence="1 2" key="1">
    <citation type="journal article" date="2013" name="Int. J. Syst. Evol. Microbiol.">
        <title>Chryseobacterium angstadtii sp. nov., isolated from a newt tank.</title>
        <authorList>
            <person name="Kirk K.E."/>
            <person name="Hoffman J.A."/>
            <person name="Smith K.A."/>
            <person name="Strahan B.L."/>
            <person name="Failor K.C."/>
            <person name="Krebs J.E."/>
            <person name="Gale A.N."/>
            <person name="Do T.D."/>
            <person name="Sontag T.C."/>
            <person name="Batties A.M."/>
            <person name="Mistiszyn K."/>
            <person name="Newman J.D."/>
        </authorList>
    </citation>
    <scope>NUCLEOTIDE SEQUENCE [LARGE SCALE GENOMIC DNA]</scope>
    <source>
        <strain evidence="1 2">KM</strain>
    </source>
</reference>
<dbReference type="Proteomes" id="UP000036261">
    <property type="component" value="Unassembled WGS sequence"/>
</dbReference>
<comment type="caution">
    <text evidence="1">The sequence shown here is derived from an EMBL/GenBank/DDBJ whole genome shotgun (WGS) entry which is preliminary data.</text>
</comment>
<sequence length="116" mass="13393">MINSEHFSYDLESDTEPFGYEIASLVADKLKTGQILGYGHRDYCGMGMKADENQRFLYGEIYDGIDFSNPRIFETKDVFVEWLAAQSTASLARLDDEEFFQGNQIISRKRLLDFIK</sequence>
<name>A0A0J7KX55_9FLAO</name>
<keyword evidence="2" id="KW-1185">Reference proteome</keyword>
<evidence type="ECO:0000313" key="1">
    <source>
        <dbReference type="EMBL" id="KMQ61635.1"/>
    </source>
</evidence>
<organism evidence="1 2">
    <name type="scientific">Chryseobacterium angstadtii</name>
    <dbReference type="NCBI Taxonomy" id="558151"/>
    <lineage>
        <taxon>Bacteria</taxon>
        <taxon>Pseudomonadati</taxon>
        <taxon>Bacteroidota</taxon>
        <taxon>Flavobacteriia</taxon>
        <taxon>Flavobacteriales</taxon>
        <taxon>Weeksellaceae</taxon>
        <taxon>Chryseobacterium group</taxon>
        <taxon>Chryseobacterium</taxon>
    </lineage>
</organism>
<accession>A0A0J7KX55</accession>
<gene>
    <name evidence="1" type="ORF">ACM46_16735</name>
</gene>
<dbReference type="STRING" id="558151.ACM46_16735"/>
<dbReference type="OrthoDB" id="882345at2"/>
<evidence type="ECO:0000313" key="2">
    <source>
        <dbReference type="Proteomes" id="UP000036261"/>
    </source>
</evidence>
<proteinExistence type="predicted"/>